<name>A0ABV5WFI1_9BACI</name>
<evidence type="ECO:0008006" key="3">
    <source>
        <dbReference type="Google" id="ProtNLM"/>
    </source>
</evidence>
<evidence type="ECO:0000313" key="2">
    <source>
        <dbReference type="Proteomes" id="UP001589609"/>
    </source>
</evidence>
<dbReference type="EMBL" id="JBHMAF010000069">
    <property type="protein sequence ID" value="MFB9759372.1"/>
    <property type="molecule type" value="Genomic_DNA"/>
</dbReference>
<organism evidence="1 2">
    <name type="scientific">Ectobacillus funiculus</name>
    <dbReference type="NCBI Taxonomy" id="137993"/>
    <lineage>
        <taxon>Bacteria</taxon>
        <taxon>Bacillati</taxon>
        <taxon>Bacillota</taxon>
        <taxon>Bacilli</taxon>
        <taxon>Bacillales</taxon>
        <taxon>Bacillaceae</taxon>
        <taxon>Ectobacillus</taxon>
    </lineage>
</organism>
<dbReference type="RefSeq" id="WP_379949678.1">
    <property type="nucleotide sequence ID" value="NZ_JBHMAF010000069.1"/>
</dbReference>
<gene>
    <name evidence="1" type="ORF">ACFFMS_13100</name>
</gene>
<protein>
    <recommendedName>
        <fullName evidence="3">DUF465 domain-containing protein</fullName>
    </recommendedName>
</protein>
<proteinExistence type="predicted"/>
<keyword evidence="2" id="KW-1185">Reference proteome</keyword>
<reference evidence="1 2" key="1">
    <citation type="submission" date="2024-09" db="EMBL/GenBank/DDBJ databases">
        <authorList>
            <person name="Sun Q."/>
            <person name="Mori K."/>
        </authorList>
    </citation>
    <scope>NUCLEOTIDE SEQUENCE [LARGE SCALE GENOMIC DNA]</scope>
    <source>
        <strain evidence="1 2">JCM 11201</strain>
    </source>
</reference>
<dbReference type="Proteomes" id="UP001589609">
    <property type="component" value="Unassembled WGS sequence"/>
</dbReference>
<evidence type="ECO:0000313" key="1">
    <source>
        <dbReference type="EMBL" id="MFB9759372.1"/>
    </source>
</evidence>
<sequence length="64" mass="7429">MILKNVLDLSRSITEDCRDMHELVQNKDISDPAVIKIKQQLNRKMIMLQKIISEAYPFSRGKAL</sequence>
<comment type="caution">
    <text evidence="1">The sequence shown here is derived from an EMBL/GenBank/DDBJ whole genome shotgun (WGS) entry which is preliminary data.</text>
</comment>
<accession>A0ABV5WFI1</accession>